<dbReference type="RefSeq" id="WP_205725087.1">
    <property type="nucleotide sequence ID" value="NZ_JAFHKR010000038.1"/>
</dbReference>
<dbReference type="Gene3D" id="2.20.28.20">
    <property type="entry name" value="Methionyl-tRNA synthetase, Zn-domain"/>
    <property type="match status" value="1"/>
</dbReference>
<keyword evidence="10" id="KW-1185">Reference proteome</keyword>
<sequence length="524" mass="59512">MNKNVLIVPMQPTPNGRMHIGHGSGTYLRADVIGRALRVQGYQVKIITGSDAFENWILAESKESGRTPEETCEFFHSAIQDDLKNLDIHFDSWINPRSKEHFKGYLKLHEEILDELKKSGQARLENERIPYSKETGEALMGTWISGKCPQCKEECGGSSCVYCGAHFQPEELIEPCSRLDHSTLEWRTVQNWFARPKDISDILSRIEASGIKEQWMRAVKDYLTIRAGRIRLSGPGTWGIKSSLVPEGFLLSNPYYLYSVYCGEVYKELVDSTHHAFHPNSNVTTIGVFGSDNSTPGLIAPHVLAEGSNGRLKPFDLTVVNGMLFLEGQKCSTSKKHGIWLSEIQEEKTGISSDELRFFLSNAPLDRGLSDIRLDEMVRTINELRRWHTQTLIPELLKLNKKQTISVSYTSKLEKVFMQQKLWLTPQHLDLQAAVKILKSWMFKELYETEEWVLGLTLLGAPFMPKLSKQLWGLLGLKGIPLVEEVKMNQVHQVNSLNPDLLLLRDELSIEQLKPYVHLSAVHS</sequence>
<dbReference type="PANTHER" id="PTHR45765:SF1">
    <property type="entry name" value="METHIONINE--TRNA LIGASE, CYTOPLASMIC"/>
    <property type="match status" value="1"/>
</dbReference>
<evidence type="ECO:0000256" key="4">
    <source>
        <dbReference type="ARBA" id="ARBA00022917"/>
    </source>
</evidence>
<keyword evidence="2 7" id="KW-0547">Nucleotide-binding</keyword>
<evidence type="ECO:0000256" key="5">
    <source>
        <dbReference type="ARBA" id="ARBA00023146"/>
    </source>
</evidence>
<dbReference type="Proteomes" id="UP001296923">
    <property type="component" value="Unassembled WGS sequence"/>
</dbReference>
<feature type="domain" description="Methionyl/Leucyl tRNA synthetase" evidence="8">
    <location>
        <begin position="12"/>
        <end position="383"/>
    </location>
</feature>
<dbReference type="Pfam" id="PF09334">
    <property type="entry name" value="tRNA-synt_1g"/>
    <property type="match status" value="1"/>
</dbReference>
<dbReference type="SUPFAM" id="SSF52374">
    <property type="entry name" value="Nucleotidylyl transferase"/>
    <property type="match status" value="1"/>
</dbReference>
<comment type="similarity">
    <text evidence="7">Belongs to the class-I aminoacyl-tRNA synthetase family.</text>
</comment>
<dbReference type="InterPro" id="IPR029038">
    <property type="entry name" value="MetRS_Zn"/>
</dbReference>
<evidence type="ECO:0000313" key="9">
    <source>
        <dbReference type="EMBL" id="MBN3554027.1"/>
    </source>
</evidence>
<dbReference type="Gene3D" id="3.40.50.620">
    <property type="entry name" value="HUPs"/>
    <property type="match status" value="1"/>
</dbReference>
<evidence type="ECO:0000313" key="10">
    <source>
        <dbReference type="Proteomes" id="UP001296923"/>
    </source>
</evidence>
<protein>
    <submittedName>
        <fullName evidence="9">Class I tRNA ligase family protein</fullName>
    </submittedName>
</protein>
<dbReference type="GO" id="GO:0016874">
    <property type="term" value="F:ligase activity"/>
    <property type="evidence" value="ECO:0007669"/>
    <property type="project" value="UniProtKB-KW"/>
</dbReference>
<keyword evidence="3 7" id="KW-0067">ATP-binding</keyword>
<dbReference type="InterPro" id="IPR023458">
    <property type="entry name" value="Met-tRNA_ligase_1"/>
</dbReference>
<evidence type="ECO:0000256" key="6">
    <source>
        <dbReference type="ARBA" id="ARBA00047364"/>
    </source>
</evidence>
<keyword evidence="1 7" id="KW-0436">Ligase</keyword>
<evidence type="ECO:0000256" key="1">
    <source>
        <dbReference type="ARBA" id="ARBA00022598"/>
    </source>
</evidence>
<evidence type="ECO:0000256" key="2">
    <source>
        <dbReference type="ARBA" id="ARBA00022741"/>
    </source>
</evidence>
<dbReference type="EMBL" id="JAFHKR010000038">
    <property type="protein sequence ID" value="MBN3554027.1"/>
    <property type="molecule type" value="Genomic_DNA"/>
</dbReference>
<dbReference type="InterPro" id="IPR001412">
    <property type="entry name" value="aa-tRNA-synth_I_CS"/>
</dbReference>
<gene>
    <name evidence="9" type="ORF">JYA63_07120</name>
</gene>
<comment type="catalytic activity">
    <reaction evidence="6">
        <text>tRNA(Met) + L-methionine + ATP = L-methionyl-tRNA(Met) + AMP + diphosphate</text>
        <dbReference type="Rhea" id="RHEA:13481"/>
        <dbReference type="Rhea" id="RHEA-COMP:9667"/>
        <dbReference type="Rhea" id="RHEA-COMP:9698"/>
        <dbReference type="ChEBI" id="CHEBI:30616"/>
        <dbReference type="ChEBI" id="CHEBI:33019"/>
        <dbReference type="ChEBI" id="CHEBI:57844"/>
        <dbReference type="ChEBI" id="CHEBI:78442"/>
        <dbReference type="ChEBI" id="CHEBI:78530"/>
        <dbReference type="ChEBI" id="CHEBI:456215"/>
        <dbReference type="EC" id="6.1.1.10"/>
    </reaction>
</comment>
<evidence type="ECO:0000259" key="8">
    <source>
        <dbReference type="Pfam" id="PF09334"/>
    </source>
</evidence>
<dbReference type="PROSITE" id="PS00178">
    <property type="entry name" value="AA_TRNA_LIGASE_I"/>
    <property type="match status" value="1"/>
</dbReference>
<proteinExistence type="inferred from homology"/>
<keyword evidence="5 7" id="KW-0030">Aminoacyl-tRNA synthetase</keyword>
<name>A0ABS2ZND0_9BACL</name>
<organism evidence="9 10">
    <name type="scientific">Fictibacillus nanhaiensis</name>
    <dbReference type="NCBI Taxonomy" id="742169"/>
    <lineage>
        <taxon>Bacteria</taxon>
        <taxon>Bacillati</taxon>
        <taxon>Bacillota</taxon>
        <taxon>Bacilli</taxon>
        <taxon>Bacillales</taxon>
        <taxon>Fictibacillaceae</taxon>
        <taxon>Fictibacillus</taxon>
    </lineage>
</organism>
<dbReference type="InterPro" id="IPR015413">
    <property type="entry name" value="Methionyl/Leucyl_tRNA_Synth"/>
</dbReference>
<evidence type="ECO:0000256" key="7">
    <source>
        <dbReference type="RuleBase" id="RU363039"/>
    </source>
</evidence>
<comment type="caution">
    <text evidence="9">The sequence shown here is derived from an EMBL/GenBank/DDBJ whole genome shotgun (WGS) entry which is preliminary data.</text>
</comment>
<dbReference type="PANTHER" id="PTHR45765">
    <property type="entry name" value="METHIONINE--TRNA LIGASE"/>
    <property type="match status" value="1"/>
</dbReference>
<reference evidence="9 10" key="1">
    <citation type="submission" date="2021-01" db="EMBL/GenBank/DDBJ databases">
        <title>Genome Sequencing of Type Strains.</title>
        <authorList>
            <person name="Lemaire J.F."/>
            <person name="Inderbitzin P."/>
            <person name="Collins S.B."/>
            <person name="Wespe N."/>
            <person name="Knight-Connoni V."/>
        </authorList>
    </citation>
    <scope>NUCLEOTIDE SEQUENCE [LARGE SCALE GENOMIC DNA]</scope>
    <source>
        <strain evidence="9 10">DSM 23009</strain>
    </source>
</reference>
<accession>A0ABS2ZND0</accession>
<dbReference type="InterPro" id="IPR014729">
    <property type="entry name" value="Rossmann-like_a/b/a_fold"/>
</dbReference>
<evidence type="ECO:0000256" key="3">
    <source>
        <dbReference type="ARBA" id="ARBA00022840"/>
    </source>
</evidence>
<keyword evidence="4 7" id="KW-0648">Protein biosynthesis</keyword>